<proteinExistence type="predicted"/>
<comment type="caution">
    <text evidence="2">The sequence shown here is derived from an EMBL/GenBank/DDBJ whole genome shotgun (WGS) entry which is preliminary data.</text>
</comment>
<dbReference type="Proteomes" id="UP000223968">
    <property type="component" value="Unassembled WGS sequence"/>
</dbReference>
<evidence type="ECO:0000313" key="3">
    <source>
        <dbReference type="Proteomes" id="UP000223968"/>
    </source>
</evidence>
<dbReference type="OrthoDB" id="5238363at2759"/>
<evidence type="ECO:0000256" key="1">
    <source>
        <dbReference type="SAM" id="MobiDB-lite"/>
    </source>
</evidence>
<gene>
    <name evidence="2" type="ORF">AJ79_04898</name>
</gene>
<feature type="region of interest" description="Disordered" evidence="1">
    <location>
        <begin position="168"/>
        <end position="205"/>
    </location>
</feature>
<name>A0A2B7XSE7_9EURO</name>
<organism evidence="2 3">
    <name type="scientific">Helicocarpus griseus UAMH5409</name>
    <dbReference type="NCBI Taxonomy" id="1447875"/>
    <lineage>
        <taxon>Eukaryota</taxon>
        <taxon>Fungi</taxon>
        <taxon>Dikarya</taxon>
        <taxon>Ascomycota</taxon>
        <taxon>Pezizomycotina</taxon>
        <taxon>Eurotiomycetes</taxon>
        <taxon>Eurotiomycetidae</taxon>
        <taxon>Onygenales</taxon>
        <taxon>Ajellomycetaceae</taxon>
        <taxon>Helicocarpus</taxon>
    </lineage>
</organism>
<reference evidence="2 3" key="1">
    <citation type="submission" date="2017-10" db="EMBL/GenBank/DDBJ databases">
        <title>Comparative genomics in systemic dimorphic fungi from Ajellomycetaceae.</title>
        <authorList>
            <person name="Munoz J.F."/>
            <person name="Mcewen J.G."/>
            <person name="Clay O.K."/>
            <person name="Cuomo C.A."/>
        </authorList>
    </citation>
    <scope>NUCLEOTIDE SEQUENCE [LARGE SCALE GENOMIC DNA]</scope>
    <source>
        <strain evidence="2 3">UAMH5409</strain>
    </source>
</reference>
<sequence length="205" mass="23190">MRTILNDAGKKKRYPKLKSPQQPFFLVHYTPLQVPTAWARKCFDNSTSRLTILRPKLEHMWANREMGTLWWSIPKHSDITVERKVIRSWCARRARNALRQALRERGYDGVGRRIGGGDGDGKDARGLEGLRGSLELWVRREVKRAKYEALVRACGVIVDSIEGYLREGKDKLPNGSGKRAGTARGGTYKHQARSRRDASTGSAMG</sequence>
<dbReference type="AlphaFoldDB" id="A0A2B7XSE7"/>
<protein>
    <submittedName>
        <fullName evidence="2">Uncharacterized protein</fullName>
    </submittedName>
</protein>
<keyword evidence="3" id="KW-1185">Reference proteome</keyword>
<evidence type="ECO:0000313" key="2">
    <source>
        <dbReference type="EMBL" id="PGH11397.1"/>
    </source>
</evidence>
<dbReference type="STRING" id="1447875.A0A2B7XSE7"/>
<accession>A0A2B7XSE7</accession>
<dbReference type="EMBL" id="PDNB01000073">
    <property type="protein sequence ID" value="PGH11397.1"/>
    <property type="molecule type" value="Genomic_DNA"/>
</dbReference>